<gene>
    <name evidence="3" type="ORF">EEJ42_40030</name>
</gene>
<accession>A0A3M8TFE2</accession>
<evidence type="ECO:0000256" key="2">
    <source>
        <dbReference type="SAM" id="Phobius"/>
    </source>
</evidence>
<comment type="caution">
    <text evidence="3">The sequence shown here is derived from an EMBL/GenBank/DDBJ whole genome shotgun (WGS) entry which is preliminary data.</text>
</comment>
<keyword evidence="2" id="KW-0812">Transmembrane</keyword>
<evidence type="ECO:0000313" key="3">
    <source>
        <dbReference type="EMBL" id="RNF92247.1"/>
    </source>
</evidence>
<organism evidence="3 4">
    <name type="scientific">Streptomyces botrytidirepellens</name>
    <dbReference type="NCBI Taxonomy" id="2486417"/>
    <lineage>
        <taxon>Bacteria</taxon>
        <taxon>Bacillati</taxon>
        <taxon>Actinomycetota</taxon>
        <taxon>Actinomycetes</taxon>
        <taxon>Kitasatosporales</taxon>
        <taxon>Streptomycetaceae</taxon>
        <taxon>Streptomyces</taxon>
    </lineage>
</organism>
<sequence length="91" mass="9577">MAAVGGAGTLRRRPVRWVIALVLGGLWWWSVLRLAVQPTGTGPVEGAFAVGGWGLSLLPVHCGPSPRRGGVRERITRASRLRHSGAGSGRS</sequence>
<reference evidence="3 4" key="1">
    <citation type="submission" date="2018-11" db="EMBL/GenBank/DDBJ databases">
        <title>The Potential of Streptomyces as Biocontrol Agents against the Tomato grey mould, Botrytis cinerea (Gray mold) Frontiers in Microbiology.</title>
        <authorList>
            <person name="Li D."/>
        </authorList>
    </citation>
    <scope>NUCLEOTIDE SEQUENCE [LARGE SCALE GENOMIC DNA]</scope>
    <source>
        <strain evidence="3 4">NEAU-LD23</strain>
    </source>
</reference>
<keyword evidence="2" id="KW-0472">Membrane</keyword>
<dbReference type="EMBL" id="RIBZ01000784">
    <property type="protein sequence ID" value="RNF92247.1"/>
    <property type="molecule type" value="Genomic_DNA"/>
</dbReference>
<feature type="region of interest" description="Disordered" evidence="1">
    <location>
        <begin position="65"/>
        <end position="91"/>
    </location>
</feature>
<evidence type="ECO:0000313" key="4">
    <source>
        <dbReference type="Proteomes" id="UP000275401"/>
    </source>
</evidence>
<dbReference type="AlphaFoldDB" id="A0A3M8TFE2"/>
<name>A0A3M8TFE2_9ACTN</name>
<keyword evidence="4" id="KW-1185">Reference proteome</keyword>
<feature type="transmembrane region" description="Helical" evidence="2">
    <location>
        <begin position="17"/>
        <end position="36"/>
    </location>
</feature>
<evidence type="ECO:0000256" key="1">
    <source>
        <dbReference type="SAM" id="MobiDB-lite"/>
    </source>
</evidence>
<keyword evidence="2" id="KW-1133">Transmembrane helix</keyword>
<proteinExistence type="predicted"/>
<protein>
    <submittedName>
        <fullName evidence="3">Uncharacterized protein</fullName>
    </submittedName>
</protein>
<dbReference type="Proteomes" id="UP000275401">
    <property type="component" value="Unassembled WGS sequence"/>
</dbReference>